<feature type="domain" description="Integrase catalytic" evidence="1">
    <location>
        <begin position="77"/>
        <end position="242"/>
    </location>
</feature>
<dbReference type="InterPro" id="IPR052160">
    <property type="entry name" value="Gypsy_RT_Integrase-like"/>
</dbReference>
<name>A0AAV2ETA5_9ROSI</name>
<dbReference type="GO" id="GO:0003676">
    <property type="term" value="F:nucleic acid binding"/>
    <property type="evidence" value="ECO:0007669"/>
    <property type="project" value="InterPro"/>
</dbReference>
<dbReference type="PROSITE" id="PS50994">
    <property type="entry name" value="INTEGRASE"/>
    <property type="match status" value="1"/>
</dbReference>
<protein>
    <recommendedName>
        <fullName evidence="1">Integrase catalytic domain-containing protein</fullName>
    </recommendedName>
</protein>
<evidence type="ECO:0000313" key="2">
    <source>
        <dbReference type="EMBL" id="CAL1389164.1"/>
    </source>
</evidence>
<proteinExistence type="predicted"/>
<dbReference type="InterPro" id="IPR041588">
    <property type="entry name" value="Integrase_H2C2"/>
</dbReference>
<accession>A0AAV2ETA5</accession>
<keyword evidence="3" id="KW-1185">Reference proteome</keyword>
<dbReference type="InterPro" id="IPR036397">
    <property type="entry name" value="RNaseH_sf"/>
</dbReference>
<organism evidence="2 3">
    <name type="scientific">Linum trigynum</name>
    <dbReference type="NCBI Taxonomy" id="586398"/>
    <lineage>
        <taxon>Eukaryota</taxon>
        <taxon>Viridiplantae</taxon>
        <taxon>Streptophyta</taxon>
        <taxon>Embryophyta</taxon>
        <taxon>Tracheophyta</taxon>
        <taxon>Spermatophyta</taxon>
        <taxon>Magnoliopsida</taxon>
        <taxon>eudicotyledons</taxon>
        <taxon>Gunneridae</taxon>
        <taxon>Pentapetalae</taxon>
        <taxon>rosids</taxon>
        <taxon>fabids</taxon>
        <taxon>Malpighiales</taxon>
        <taxon>Linaceae</taxon>
        <taxon>Linum</taxon>
    </lineage>
</organism>
<dbReference type="SUPFAM" id="SSF53098">
    <property type="entry name" value="Ribonuclease H-like"/>
    <property type="match status" value="1"/>
</dbReference>
<dbReference type="Pfam" id="PF17921">
    <property type="entry name" value="Integrase_H2C2"/>
    <property type="match status" value="1"/>
</dbReference>
<dbReference type="PANTHER" id="PTHR47266">
    <property type="entry name" value="ENDONUCLEASE-RELATED"/>
    <property type="match status" value="1"/>
</dbReference>
<dbReference type="Proteomes" id="UP001497516">
    <property type="component" value="Chromosome 5"/>
</dbReference>
<evidence type="ECO:0000259" key="1">
    <source>
        <dbReference type="PROSITE" id="PS50994"/>
    </source>
</evidence>
<evidence type="ECO:0000313" key="3">
    <source>
        <dbReference type="Proteomes" id="UP001497516"/>
    </source>
</evidence>
<dbReference type="Pfam" id="PF00665">
    <property type="entry name" value="rve"/>
    <property type="match status" value="1"/>
</dbReference>
<dbReference type="EMBL" id="OZ034818">
    <property type="protein sequence ID" value="CAL1389164.1"/>
    <property type="molecule type" value="Genomic_DNA"/>
</dbReference>
<dbReference type="Gene3D" id="3.30.420.10">
    <property type="entry name" value="Ribonuclease H-like superfamily/Ribonuclease H"/>
    <property type="match status" value="1"/>
</dbReference>
<reference evidence="2 3" key="1">
    <citation type="submission" date="2024-04" db="EMBL/GenBank/DDBJ databases">
        <authorList>
            <person name="Fracassetti M."/>
        </authorList>
    </citation>
    <scope>NUCLEOTIDE SEQUENCE [LARGE SCALE GENOMIC DNA]</scope>
</reference>
<sequence length="386" mass="44421">MFKVCADCIIRRCIPQPEAWSIISHCHQGPTGGHHGANRTTRKVLECGFYWPTIFKDCDAYVRTCDACQRSGNISQRDEMPQTMSIVCEIFDIWGIDFMGPFPTSFGNKYILVAVDYVSKWAEAQALPTNDSRSVGKFLQKLFSRFGSPRAIISDQRTHFEGQFDKVLQRFGVTHRVSTAYHPQTSGQVEVTNRELERILEKTVSQSRKDWATKLDTALWAYHTAYKTPIGTSPYRLVYGKACHLPVELEHKAYWALKYLNLDGDDTKDHRQAQINELDEMRLQAYENAKLYKERTKRLHDSKIKQDKNFHVGDQVLLYNSRLRLFPGKLKSRWTGPYVITQVFPYGVAEISHPERGTFKVNGHRLKPYLGGNFDPNAEALHLQKP</sequence>
<dbReference type="GO" id="GO:0015074">
    <property type="term" value="P:DNA integration"/>
    <property type="evidence" value="ECO:0007669"/>
    <property type="project" value="InterPro"/>
</dbReference>
<dbReference type="AlphaFoldDB" id="A0AAV2ETA5"/>
<dbReference type="InterPro" id="IPR012337">
    <property type="entry name" value="RNaseH-like_sf"/>
</dbReference>
<dbReference type="InterPro" id="IPR001584">
    <property type="entry name" value="Integrase_cat-core"/>
</dbReference>
<gene>
    <name evidence="2" type="ORF">LTRI10_LOCUS30043</name>
</gene>
<dbReference type="Gene3D" id="1.10.340.70">
    <property type="match status" value="1"/>
</dbReference>